<feature type="domain" description="F-box" evidence="1">
    <location>
        <begin position="19"/>
        <end position="68"/>
    </location>
</feature>
<sequence>MADTFVNARTASPETTESHFRILDFPTELISNVCVHLEDDDLMNVRRACRALKAHSTWAFGKRFFQHLVAILHPTSLAILLEIVRHEVLSVFVREVTISGEIYGFTIAPKKIHSRPHLAIQASIKNSGLDILILLEAFKTLRNLASVRIDVDSFWRSCGIKCGRVYLYEGNARDIKPVYHPEVLYNRVYEVVFQALHSASVAEGVSLSVKICTGSYGDDSISFFNVQTPAWEKSFAMRLRDVEAHGTMDTVWLHRLICSATDIHSLSLHSEHNMFSFARTTGAVLQWPGLRRLHLHEIILKHKDFLPFLRGHSLYLEELHVDSVGFLDGNWVEPLEAIEGMPKLVHLSLMDLLERTHYENSSSSSYMFDMEGLGGALSFRNDPRGITSALACLRGDLQTEPMYCYPSPGSIYTDDLEAYVNLRKAEALSQGWLSWIDGEWVMASAPSSPPISSIEDVLSDVLEDVEDETETTST</sequence>
<accession>A0A9W8YDD3</accession>
<dbReference type="OrthoDB" id="5279008at2759"/>
<organism evidence="2 3">
    <name type="scientific">Neocucurbitaria cava</name>
    <dbReference type="NCBI Taxonomy" id="798079"/>
    <lineage>
        <taxon>Eukaryota</taxon>
        <taxon>Fungi</taxon>
        <taxon>Dikarya</taxon>
        <taxon>Ascomycota</taxon>
        <taxon>Pezizomycotina</taxon>
        <taxon>Dothideomycetes</taxon>
        <taxon>Pleosporomycetidae</taxon>
        <taxon>Pleosporales</taxon>
        <taxon>Pleosporineae</taxon>
        <taxon>Cucurbitariaceae</taxon>
        <taxon>Neocucurbitaria</taxon>
    </lineage>
</organism>
<proteinExistence type="predicted"/>
<evidence type="ECO:0000313" key="3">
    <source>
        <dbReference type="Proteomes" id="UP001140560"/>
    </source>
</evidence>
<dbReference type="InterPro" id="IPR001810">
    <property type="entry name" value="F-box_dom"/>
</dbReference>
<dbReference type="Proteomes" id="UP001140560">
    <property type="component" value="Unassembled WGS sequence"/>
</dbReference>
<comment type="caution">
    <text evidence="2">The sequence shown here is derived from an EMBL/GenBank/DDBJ whole genome shotgun (WGS) entry which is preliminary data.</text>
</comment>
<protein>
    <recommendedName>
        <fullName evidence="1">F-box domain-containing protein</fullName>
    </recommendedName>
</protein>
<keyword evidence="3" id="KW-1185">Reference proteome</keyword>
<name>A0A9W8YDD3_9PLEO</name>
<dbReference type="AlphaFoldDB" id="A0A9W8YDD3"/>
<reference evidence="2" key="1">
    <citation type="submission" date="2022-10" db="EMBL/GenBank/DDBJ databases">
        <title>Tapping the CABI collections for fungal endophytes: first genome assemblies for Collariella, Neodidymelliopsis, Ascochyta clinopodiicola, Didymella pomorum, Didymosphaeria variabile, Neocosmospora piperis and Neocucurbitaria cava.</title>
        <authorList>
            <person name="Hill R."/>
        </authorList>
    </citation>
    <scope>NUCLEOTIDE SEQUENCE</scope>
    <source>
        <strain evidence="2">IMI 356814</strain>
    </source>
</reference>
<dbReference type="EMBL" id="JAPEUY010000003">
    <property type="protein sequence ID" value="KAJ4374965.1"/>
    <property type="molecule type" value="Genomic_DNA"/>
</dbReference>
<gene>
    <name evidence="2" type="ORF">N0V83_002044</name>
</gene>
<dbReference type="PROSITE" id="PS50181">
    <property type="entry name" value="FBOX"/>
    <property type="match status" value="1"/>
</dbReference>
<evidence type="ECO:0000313" key="2">
    <source>
        <dbReference type="EMBL" id="KAJ4374965.1"/>
    </source>
</evidence>
<evidence type="ECO:0000259" key="1">
    <source>
        <dbReference type="PROSITE" id="PS50181"/>
    </source>
</evidence>